<proteinExistence type="predicted"/>
<protein>
    <submittedName>
        <fullName evidence="2">Uncharacterized protein</fullName>
    </submittedName>
</protein>
<feature type="region of interest" description="Disordered" evidence="1">
    <location>
        <begin position="20"/>
        <end position="76"/>
    </location>
</feature>
<dbReference type="Proteomes" id="UP000286134">
    <property type="component" value="Unassembled WGS sequence"/>
</dbReference>
<sequence length="152" mass="17652">MPYGITRFRCTVVKSYYHDNNQPIQENNDIDDDNRSTAEDTRDYDFDPNQLDFQPEIPVKRGGCRPKGSRNQPKLDNISTNFEEIREEENCNNMTNVFLTSKEKADYELAVQLRNKGIISTPGKPFEISDAKEFEGLRSNGVFYIEKYELPI</sequence>
<dbReference type="STRING" id="212602.A0A420I2R5"/>
<keyword evidence="3" id="KW-1185">Reference proteome</keyword>
<evidence type="ECO:0000313" key="3">
    <source>
        <dbReference type="Proteomes" id="UP000286134"/>
    </source>
</evidence>
<gene>
    <name evidence="2" type="ORF">OnM2_022050</name>
</gene>
<dbReference type="AlphaFoldDB" id="A0A420I2R5"/>
<feature type="compositionally biased region" description="Basic and acidic residues" evidence="1">
    <location>
        <begin position="33"/>
        <end position="45"/>
    </location>
</feature>
<organism evidence="2 3">
    <name type="scientific">Erysiphe neolycopersici</name>
    <dbReference type="NCBI Taxonomy" id="212602"/>
    <lineage>
        <taxon>Eukaryota</taxon>
        <taxon>Fungi</taxon>
        <taxon>Dikarya</taxon>
        <taxon>Ascomycota</taxon>
        <taxon>Pezizomycotina</taxon>
        <taxon>Leotiomycetes</taxon>
        <taxon>Erysiphales</taxon>
        <taxon>Erysiphaceae</taxon>
        <taxon>Erysiphe</taxon>
    </lineage>
</organism>
<comment type="caution">
    <text evidence="2">The sequence shown here is derived from an EMBL/GenBank/DDBJ whole genome shotgun (WGS) entry which is preliminary data.</text>
</comment>
<reference evidence="2 3" key="1">
    <citation type="journal article" date="2018" name="BMC Genomics">
        <title>Comparative genome analyses reveal sequence features reflecting distinct modes of host-adaptation between dicot and monocot powdery mildew.</title>
        <authorList>
            <person name="Wu Y."/>
            <person name="Ma X."/>
            <person name="Pan Z."/>
            <person name="Kale S.D."/>
            <person name="Song Y."/>
            <person name="King H."/>
            <person name="Zhang Q."/>
            <person name="Presley C."/>
            <person name="Deng X."/>
            <person name="Wei C.I."/>
            <person name="Xiao S."/>
        </authorList>
    </citation>
    <scope>NUCLEOTIDE SEQUENCE [LARGE SCALE GENOMIC DNA]</scope>
    <source>
        <strain evidence="2">UMSG2</strain>
    </source>
</reference>
<evidence type="ECO:0000256" key="1">
    <source>
        <dbReference type="SAM" id="MobiDB-lite"/>
    </source>
</evidence>
<dbReference type="OrthoDB" id="4948765at2759"/>
<evidence type="ECO:0000313" key="2">
    <source>
        <dbReference type="EMBL" id="RKF63988.1"/>
    </source>
</evidence>
<accession>A0A420I2R5</accession>
<dbReference type="EMBL" id="MCFK01002201">
    <property type="protein sequence ID" value="RKF63988.1"/>
    <property type="molecule type" value="Genomic_DNA"/>
</dbReference>
<name>A0A420I2R5_9PEZI</name>